<evidence type="ECO:0000313" key="2">
    <source>
        <dbReference type="EMBL" id="KAK8231977.1"/>
    </source>
</evidence>
<dbReference type="EMBL" id="JBBWRZ010000007">
    <property type="protein sequence ID" value="KAK8231977.1"/>
    <property type="molecule type" value="Genomic_DNA"/>
</dbReference>
<evidence type="ECO:0000256" key="1">
    <source>
        <dbReference type="SAM" id="MobiDB-lite"/>
    </source>
</evidence>
<dbReference type="Proteomes" id="UP001492380">
    <property type="component" value="Unassembled WGS sequence"/>
</dbReference>
<dbReference type="GO" id="GO:0051301">
    <property type="term" value="P:cell division"/>
    <property type="evidence" value="ECO:0007669"/>
    <property type="project" value="UniProtKB-KW"/>
</dbReference>
<name>A0ABR1YKH9_9PEZI</name>
<feature type="region of interest" description="Disordered" evidence="1">
    <location>
        <begin position="220"/>
        <end position="272"/>
    </location>
</feature>
<reference evidence="2 3" key="1">
    <citation type="submission" date="2024-04" db="EMBL/GenBank/DDBJ databases">
        <title>Phyllosticta paracitricarpa is synonymous to the EU quarantine fungus P. citricarpa based on phylogenomic analyses.</title>
        <authorList>
            <consortium name="Lawrence Berkeley National Laboratory"/>
            <person name="Van Ingen-Buijs V.A."/>
            <person name="Van Westerhoven A.C."/>
            <person name="Haridas S."/>
            <person name="Skiadas P."/>
            <person name="Martin F."/>
            <person name="Groenewald J.Z."/>
            <person name="Crous P.W."/>
            <person name="Seidl M.F."/>
        </authorList>
    </citation>
    <scope>NUCLEOTIDE SEQUENCE [LARGE SCALE GENOMIC DNA]</scope>
    <source>
        <strain evidence="2 3">CBS 123374</strain>
    </source>
</reference>
<accession>A0ABR1YKH9</accession>
<protein>
    <submittedName>
        <fullName evidence="2">Cell division protein Cdc14</fullName>
    </submittedName>
</protein>
<dbReference type="InterPro" id="IPR012535">
    <property type="entry name" value="Cell_div_Cdc14"/>
</dbReference>
<feature type="compositionally biased region" description="Basic and acidic residues" evidence="1">
    <location>
        <begin position="234"/>
        <end position="244"/>
    </location>
</feature>
<evidence type="ECO:0000313" key="3">
    <source>
        <dbReference type="Proteomes" id="UP001492380"/>
    </source>
</evidence>
<comment type="caution">
    <text evidence="2">The sequence shown here is derived from an EMBL/GenBank/DDBJ whole genome shotgun (WGS) entry which is preliminary data.</text>
</comment>
<keyword evidence="2" id="KW-0131">Cell cycle</keyword>
<gene>
    <name evidence="2" type="ORF">HDK90DRAFT_292097</name>
</gene>
<keyword evidence="2" id="KW-0132">Cell division</keyword>
<dbReference type="InterPro" id="IPR016024">
    <property type="entry name" value="ARM-type_fold"/>
</dbReference>
<dbReference type="Pfam" id="PF08045">
    <property type="entry name" value="CDC14"/>
    <property type="match status" value="1"/>
</dbReference>
<proteinExistence type="predicted"/>
<keyword evidence="3" id="KW-1185">Reference proteome</keyword>
<dbReference type="PANTHER" id="PTHR34065:SF1">
    <property type="entry name" value="CELL DIVISION CONTROL PROTEIN 14"/>
    <property type="match status" value="1"/>
</dbReference>
<dbReference type="PANTHER" id="PTHR34065">
    <property type="entry name" value="CELL DIVISION CONTROL PROTEIN 14"/>
    <property type="match status" value="1"/>
</dbReference>
<dbReference type="SUPFAM" id="SSF48371">
    <property type="entry name" value="ARM repeat"/>
    <property type="match status" value="1"/>
</dbReference>
<sequence>MEALLDLSFDNITSNDVAKIRKGLRQIEGLLAQICLSKTSDVRQKPLKALHHDPAFREFFRLQEGFEWNVATRLTACLEHLLGMRSSRYHRTHNQGPLANSGTPTPDSQNNILVVAALDLLQGILLLHPPSRSIFKQEIYMTLLLDLLDYQECSKVQSRTLLVLVTALLSHPPNTRTFEKAGGLQNITSLFKARGTPNALKLKIMEFLYFYLMPEAPPNDVASPTNVKAPRKTASGEHPPRRSSNDAQPQPHPHPSTGGPTRSTEEKQRLLGQYLSNVQDLVQDLRENAPFIGAGGGASSDSVAAAA</sequence>
<organism evidence="2 3">
    <name type="scientific">Phyllosticta capitalensis</name>
    <dbReference type="NCBI Taxonomy" id="121624"/>
    <lineage>
        <taxon>Eukaryota</taxon>
        <taxon>Fungi</taxon>
        <taxon>Dikarya</taxon>
        <taxon>Ascomycota</taxon>
        <taxon>Pezizomycotina</taxon>
        <taxon>Dothideomycetes</taxon>
        <taxon>Dothideomycetes incertae sedis</taxon>
        <taxon>Botryosphaeriales</taxon>
        <taxon>Phyllostictaceae</taxon>
        <taxon>Phyllosticta</taxon>
    </lineage>
</organism>